<dbReference type="OrthoDB" id="9809781at2"/>
<evidence type="ECO:0000259" key="3">
    <source>
        <dbReference type="Pfam" id="PF00149"/>
    </source>
</evidence>
<dbReference type="PANTHER" id="PTHR10161">
    <property type="entry name" value="TARTRATE-RESISTANT ACID PHOSPHATASE TYPE 5"/>
    <property type="match status" value="1"/>
</dbReference>
<name>A0A4R7D868_9SPHI</name>
<dbReference type="Proteomes" id="UP000294752">
    <property type="component" value="Unassembled WGS sequence"/>
</dbReference>
<gene>
    <name evidence="4" type="ORF">B0I21_101308</name>
</gene>
<dbReference type="RefSeq" id="WP_133638557.1">
    <property type="nucleotide sequence ID" value="NZ_SNZV01000001.1"/>
</dbReference>
<dbReference type="GO" id="GO:0016787">
    <property type="term" value="F:hydrolase activity"/>
    <property type="evidence" value="ECO:0007669"/>
    <property type="project" value="UniProtKB-KW"/>
</dbReference>
<dbReference type="InterPro" id="IPR051558">
    <property type="entry name" value="Metallophosphoesterase_PAP"/>
</dbReference>
<accession>A0A4R7D868</accession>
<dbReference type="InterPro" id="IPR004843">
    <property type="entry name" value="Calcineurin-like_PHP"/>
</dbReference>
<keyword evidence="5" id="KW-1185">Reference proteome</keyword>
<keyword evidence="1" id="KW-0732">Signal</keyword>
<dbReference type="Pfam" id="PF00149">
    <property type="entry name" value="Metallophos"/>
    <property type="match status" value="1"/>
</dbReference>
<dbReference type="SUPFAM" id="SSF56300">
    <property type="entry name" value="Metallo-dependent phosphatases"/>
    <property type="match status" value="1"/>
</dbReference>
<evidence type="ECO:0000256" key="2">
    <source>
        <dbReference type="ARBA" id="ARBA00022801"/>
    </source>
</evidence>
<dbReference type="PANTHER" id="PTHR10161:SF14">
    <property type="entry name" value="TARTRATE-RESISTANT ACID PHOSPHATASE TYPE 5"/>
    <property type="match status" value="1"/>
</dbReference>
<organism evidence="4 5">
    <name type="scientific">Sphingobacterium paludis</name>
    <dbReference type="NCBI Taxonomy" id="1476465"/>
    <lineage>
        <taxon>Bacteria</taxon>
        <taxon>Pseudomonadati</taxon>
        <taxon>Bacteroidota</taxon>
        <taxon>Sphingobacteriia</taxon>
        <taxon>Sphingobacteriales</taxon>
        <taxon>Sphingobacteriaceae</taxon>
        <taxon>Sphingobacterium</taxon>
    </lineage>
</organism>
<reference evidence="4 5" key="1">
    <citation type="submission" date="2019-03" db="EMBL/GenBank/DDBJ databases">
        <title>Genomic Encyclopedia of Type Strains, Phase III (KMG-III): the genomes of soil and plant-associated and newly described type strains.</title>
        <authorList>
            <person name="Whitman W."/>
        </authorList>
    </citation>
    <scope>NUCLEOTIDE SEQUENCE [LARGE SCALE GENOMIC DNA]</scope>
    <source>
        <strain evidence="4 5">CGMCC 1.12801</strain>
    </source>
</reference>
<dbReference type="Gene3D" id="3.60.21.10">
    <property type="match status" value="1"/>
</dbReference>
<evidence type="ECO:0000313" key="5">
    <source>
        <dbReference type="Proteomes" id="UP000294752"/>
    </source>
</evidence>
<evidence type="ECO:0000313" key="4">
    <source>
        <dbReference type="EMBL" id="TDS17443.1"/>
    </source>
</evidence>
<protein>
    <submittedName>
        <fullName evidence="4">Calcineurin-like phosphoesterase family protein</fullName>
    </submittedName>
</protein>
<dbReference type="AlphaFoldDB" id="A0A4R7D868"/>
<comment type="caution">
    <text evidence="4">The sequence shown here is derived from an EMBL/GenBank/DDBJ whole genome shotgun (WGS) entry which is preliminary data.</text>
</comment>
<evidence type="ECO:0000256" key="1">
    <source>
        <dbReference type="ARBA" id="ARBA00022729"/>
    </source>
</evidence>
<dbReference type="InterPro" id="IPR029052">
    <property type="entry name" value="Metallo-depent_PP-like"/>
</dbReference>
<dbReference type="EMBL" id="SNZV01000001">
    <property type="protein sequence ID" value="TDS17443.1"/>
    <property type="molecule type" value="Genomic_DNA"/>
</dbReference>
<sequence>MRILYLIVFIGTWNLVFAQQIEQRILFIGDAGEINPMQKSLLVDAAGLVIAGKTQVFFLGDNIYPVGMGLEEEKAQLTASILQSQYSGFIERDVPVSFLAGNHDWDKSGSLGLRKVIAQANFLKSQHNSLLNFVPEAGTAGPVVKKFSDRVTAVLYDSEYWLFPHHANPDSALEGEVRKQFFADIATAIRENEGNAILFISHHPLRSYGEHGLTFSWRDHLFPLTRIWKPAYLPLPGVGSIFPLVRSTVLNSAEDLKHPVYKRFIRDMRQAVGTHKNIVFVSGHDHGLQWIVDQNFRQIVSGSGAKSSIIQPSKALKYQHNQQGFCVLDCMDDGSLDLSFYIEDKGRTTKAFQQIIYPN</sequence>
<feature type="domain" description="Calcineurin-like phosphoesterase" evidence="3">
    <location>
        <begin position="24"/>
        <end position="209"/>
    </location>
</feature>
<proteinExistence type="predicted"/>
<keyword evidence="2" id="KW-0378">Hydrolase</keyword>